<dbReference type="InterPro" id="IPR018060">
    <property type="entry name" value="HTH_AraC"/>
</dbReference>
<dbReference type="Pfam" id="PF07494">
    <property type="entry name" value="Reg_prop"/>
    <property type="match status" value="1"/>
</dbReference>
<dbReference type="Pfam" id="PF00512">
    <property type="entry name" value="HisKA"/>
    <property type="match status" value="1"/>
</dbReference>
<keyword evidence="5" id="KW-0547">Nucleotide-binding</keyword>
<evidence type="ECO:0000256" key="4">
    <source>
        <dbReference type="ARBA" id="ARBA00022679"/>
    </source>
</evidence>
<dbReference type="EMBL" id="BMWP01000008">
    <property type="protein sequence ID" value="GGW30634.1"/>
    <property type="molecule type" value="Genomic_DNA"/>
</dbReference>
<dbReference type="Pfam" id="PF00072">
    <property type="entry name" value="Response_reg"/>
    <property type="match status" value="1"/>
</dbReference>
<feature type="domain" description="Histidine kinase" evidence="15">
    <location>
        <begin position="858"/>
        <end position="1077"/>
    </location>
</feature>
<keyword evidence="8" id="KW-0902">Two-component regulatory system</keyword>
<dbReference type="InterPro" id="IPR005467">
    <property type="entry name" value="His_kinase_dom"/>
</dbReference>
<keyword evidence="10" id="KW-0238">DNA-binding</keyword>
<dbReference type="Gene3D" id="1.10.10.60">
    <property type="entry name" value="Homeodomain-like"/>
    <property type="match status" value="1"/>
</dbReference>
<evidence type="ECO:0000259" key="15">
    <source>
        <dbReference type="PROSITE" id="PS50109"/>
    </source>
</evidence>
<dbReference type="InterPro" id="IPR036097">
    <property type="entry name" value="HisK_dim/P_sf"/>
</dbReference>
<dbReference type="PANTHER" id="PTHR43547">
    <property type="entry name" value="TWO-COMPONENT HISTIDINE KINASE"/>
    <property type="match status" value="1"/>
</dbReference>
<sequence length="1376" mass="157258">MMQNTAVLFKWKWCFAVVLMHLNAIFLFAQNPSNFVSLPFNIDNQSVKVTHSVQDDMGYIWLAHAFGISKYDGYNFEFIPRDRIFNNTNSSDEVKSVFRDGRGVIWALSLNGDLSFLQRNGTFISINEQIEGFVKNYPIEVVYPEGDKIWMATKTGEVYSYDHINGTMDSITSIPVSGHGRYGISSMAVRQSKQIILSTYKGPIYTFDLESKNKEILDFPYNYSLSDNTLLMLDKQDRLWIGSSYVSLGILVYDFKNEVFVQNTLFKNHPNGQINELFSSMYCDVDGYVWLGTDGNGLYRVDPISGELTTYKHNDLNKFSLSTNTVININEDLRNNLWVLTNYGNINVLRKTDNHLFYHPGTVSLKPARILSSFRASDGVLWIGTDGEGLAKVTSNGPSKHFFENTLNHKGFYIHSINEDGNNDIWVGTYQNGLHIYNSRQKSFQKKPLMDADGHSVQDVRFIFRDSKKRMWVTTDQGLYVFLDSQTLLTKFKNNSNGLVGNISQSIVEDAKGVIWVATNGGGLFRFNENKSDISRSTFRRYTRLSEEELTNKNNDILAMSCVGDKTIWLVSFNGRLAKFDINIEEFELVNLQNSTDDNFDKTPKAPVFRSVLQNDENNIWLGSTTGLWHYNISDSITRVYQERDGLQNDFFMQRSAHKGSDGYFYFGGLNGVNYFKPEMLEKEHYSAELFIEGMEILNQPAIEVVPEQLQEGIENIKQLSLNYNQSSFSFRFLAMDNILFPNYNYAYRLKGFNDSWIFAGKERLATYTNIPPGDYTFEVRAGTKTGNWDIGQKSVAIHISEPFWNTGWAHLFYAILVMGVLYGIFLWIKFRNRLQAEELQHHHEKELYALKLNFFAKMSHEIQTPLTLILIPLEDMMARAVSSGNELLQQRLRLISNNAKRLSRIVFELTSLRDKELDKLTLRPRQFNIVADLKEFASAFNDQARFKGISYECSYPKEDLVMWYDRDKLEHIVFNLLSNAFKFTPKAGTILFKVEVEKGEEIVKISVADSGPGIPQHELENIFQLFYQADSGKERMGTGIGLALIKELVGLHNGKIDVKSEIDKGACFSVYLPIIKGEAITSAIEGPEKEWKYPIAKEMLDLTIVESEEHPKKLNKTILIVEDNYELQISLRDIFIGYYNVILAENGEEGLQLAMQHQPNIVITDVMMPQMDGIEMSSNLQQNETTAHIPIIMLTAKKTEQSKLKGLRAGAIEFIGKPFKTNELILKVNNIVTKNDRLVLKYKNDLISTPKEGPNKSQDEIFLEKLVGLIEEEISNPDFKLEELSAKLNMSYSSIYRKFQSLTGKKIVDFVRTMRLKKAAILLAQCNYSVSETAFLVGFNDSKYFSKAFKKEYGVTPGKYKGKTELINPSDFASK</sequence>
<dbReference type="InterPro" id="IPR011123">
    <property type="entry name" value="Y_Y_Y"/>
</dbReference>
<keyword evidence="18" id="KW-1185">Reference proteome</keyword>
<dbReference type="InterPro" id="IPR003661">
    <property type="entry name" value="HisK_dim/P_dom"/>
</dbReference>
<dbReference type="Gene3D" id="3.30.565.10">
    <property type="entry name" value="Histidine kinase-like ATPase, C-terminal domain"/>
    <property type="match status" value="1"/>
</dbReference>
<dbReference type="InterPro" id="IPR018062">
    <property type="entry name" value="HTH_AraC-typ_CS"/>
</dbReference>
<dbReference type="InterPro" id="IPR004358">
    <property type="entry name" value="Sig_transdc_His_kin-like_C"/>
</dbReference>
<evidence type="ECO:0000256" key="5">
    <source>
        <dbReference type="ARBA" id="ARBA00022741"/>
    </source>
</evidence>
<dbReference type="Pfam" id="PF02518">
    <property type="entry name" value="HATPase_c"/>
    <property type="match status" value="1"/>
</dbReference>
<comment type="caution">
    <text evidence="17">The sequence shown here is derived from an EMBL/GenBank/DDBJ whole genome shotgun (WGS) entry which is preliminary data.</text>
</comment>
<dbReference type="GO" id="GO:0000155">
    <property type="term" value="F:phosphorelay sensor kinase activity"/>
    <property type="evidence" value="ECO:0007669"/>
    <property type="project" value="InterPro"/>
</dbReference>
<dbReference type="SMART" id="SM00448">
    <property type="entry name" value="REC"/>
    <property type="match status" value="1"/>
</dbReference>
<feature type="domain" description="Response regulatory" evidence="16">
    <location>
        <begin position="1118"/>
        <end position="1233"/>
    </location>
</feature>
<comment type="catalytic activity">
    <reaction evidence="1">
        <text>ATP + protein L-histidine = ADP + protein N-phospho-L-histidine.</text>
        <dbReference type="EC" id="2.7.13.3"/>
    </reaction>
</comment>
<keyword evidence="6 17" id="KW-0418">Kinase</keyword>
<keyword evidence="13" id="KW-0472">Membrane</keyword>
<evidence type="ECO:0000256" key="1">
    <source>
        <dbReference type="ARBA" id="ARBA00000085"/>
    </source>
</evidence>
<dbReference type="EC" id="2.7.13.3" evidence="2"/>
<accession>A0A918ISX6</accession>
<dbReference type="PROSITE" id="PS50110">
    <property type="entry name" value="RESPONSE_REGULATORY"/>
    <property type="match status" value="1"/>
</dbReference>
<dbReference type="InterPro" id="IPR001789">
    <property type="entry name" value="Sig_transdc_resp-reg_receiver"/>
</dbReference>
<dbReference type="Gene3D" id="2.130.10.10">
    <property type="entry name" value="YVTN repeat-like/Quinoprotein amine dehydrogenase"/>
    <property type="match status" value="2"/>
</dbReference>
<evidence type="ECO:0000256" key="13">
    <source>
        <dbReference type="SAM" id="Phobius"/>
    </source>
</evidence>
<dbReference type="SUPFAM" id="SSF50998">
    <property type="entry name" value="Quinoprotein alcohol dehydrogenase-like"/>
    <property type="match status" value="1"/>
</dbReference>
<feature type="modified residue" description="4-aspartylphosphate" evidence="12">
    <location>
        <position position="1166"/>
    </location>
</feature>
<dbReference type="InterPro" id="IPR011006">
    <property type="entry name" value="CheY-like_superfamily"/>
</dbReference>
<keyword evidence="4" id="KW-0808">Transferase</keyword>
<dbReference type="CDD" id="cd00082">
    <property type="entry name" value="HisKA"/>
    <property type="match status" value="1"/>
</dbReference>
<dbReference type="Proteomes" id="UP000634668">
    <property type="component" value="Unassembled WGS sequence"/>
</dbReference>
<dbReference type="SUPFAM" id="SSF55874">
    <property type="entry name" value="ATPase domain of HSP90 chaperone/DNA topoisomerase II/histidine kinase"/>
    <property type="match status" value="1"/>
</dbReference>
<dbReference type="InterPro" id="IPR009057">
    <property type="entry name" value="Homeodomain-like_sf"/>
</dbReference>
<dbReference type="InterPro" id="IPR015943">
    <property type="entry name" value="WD40/YVTN_repeat-like_dom_sf"/>
</dbReference>
<evidence type="ECO:0000256" key="10">
    <source>
        <dbReference type="ARBA" id="ARBA00023125"/>
    </source>
</evidence>
<keyword evidence="11" id="KW-0804">Transcription</keyword>
<evidence type="ECO:0000256" key="3">
    <source>
        <dbReference type="ARBA" id="ARBA00022553"/>
    </source>
</evidence>
<dbReference type="Pfam" id="PF12833">
    <property type="entry name" value="HTH_18"/>
    <property type="match status" value="1"/>
</dbReference>
<dbReference type="Gene3D" id="2.60.40.10">
    <property type="entry name" value="Immunoglobulins"/>
    <property type="match status" value="1"/>
</dbReference>
<keyword evidence="13" id="KW-1133">Transmembrane helix</keyword>
<evidence type="ECO:0000256" key="9">
    <source>
        <dbReference type="ARBA" id="ARBA00023015"/>
    </source>
</evidence>
<dbReference type="SUPFAM" id="SSF47384">
    <property type="entry name" value="Homodimeric domain of signal transducing histidine kinase"/>
    <property type="match status" value="1"/>
</dbReference>
<evidence type="ECO:0000313" key="18">
    <source>
        <dbReference type="Proteomes" id="UP000634668"/>
    </source>
</evidence>
<dbReference type="PRINTS" id="PR00344">
    <property type="entry name" value="BCTRLSENSOR"/>
</dbReference>
<dbReference type="PANTHER" id="PTHR43547:SF2">
    <property type="entry name" value="HYBRID SIGNAL TRANSDUCTION HISTIDINE KINASE C"/>
    <property type="match status" value="1"/>
</dbReference>
<keyword evidence="7" id="KW-0067">ATP-binding</keyword>
<evidence type="ECO:0000313" key="17">
    <source>
        <dbReference type="EMBL" id="GGW30634.1"/>
    </source>
</evidence>
<name>A0A918ISX6_9FLAO</name>
<protein>
    <recommendedName>
        <fullName evidence="2">histidine kinase</fullName>
        <ecNumber evidence="2">2.7.13.3</ecNumber>
    </recommendedName>
</protein>
<evidence type="ECO:0000256" key="8">
    <source>
        <dbReference type="ARBA" id="ARBA00023012"/>
    </source>
</evidence>
<keyword evidence="3 12" id="KW-0597">Phosphoprotein</keyword>
<dbReference type="InterPro" id="IPR036890">
    <property type="entry name" value="HATPase_C_sf"/>
</dbReference>
<feature type="transmembrane region" description="Helical" evidence="13">
    <location>
        <begin position="12"/>
        <end position="29"/>
    </location>
</feature>
<reference evidence="17" key="2">
    <citation type="submission" date="2020-09" db="EMBL/GenBank/DDBJ databases">
        <authorList>
            <person name="Sun Q."/>
            <person name="Kim S."/>
        </authorList>
    </citation>
    <scope>NUCLEOTIDE SEQUENCE</scope>
    <source>
        <strain evidence="17">KCTC 12113</strain>
    </source>
</reference>
<dbReference type="Gene3D" id="3.40.50.2300">
    <property type="match status" value="1"/>
</dbReference>
<dbReference type="InterPro" id="IPR013783">
    <property type="entry name" value="Ig-like_fold"/>
</dbReference>
<evidence type="ECO:0000256" key="12">
    <source>
        <dbReference type="PROSITE-ProRule" id="PRU00169"/>
    </source>
</evidence>
<dbReference type="SUPFAM" id="SSF52172">
    <property type="entry name" value="CheY-like"/>
    <property type="match status" value="1"/>
</dbReference>
<dbReference type="SMART" id="SM00342">
    <property type="entry name" value="HTH_ARAC"/>
    <property type="match status" value="1"/>
</dbReference>
<keyword evidence="9" id="KW-0805">Transcription regulation</keyword>
<dbReference type="InterPro" id="IPR003594">
    <property type="entry name" value="HATPase_dom"/>
</dbReference>
<dbReference type="InterPro" id="IPR011047">
    <property type="entry name" value="Quinoprotein_ADH-like_sf"/>
</dbReference>
<dbReference type="PROSITE" id="PS00041">
    <property type="entry name" value="HTH_ARAC_FAMILY_1"/>
    <property type="match status" value="1"/>
</dbReference>
<dbReference type="GO" id="GO:0043565">
    <property type="term" value="F:sequence-specific DNA binding"/>
    <property type="evidence" value="ECO:0007669"/>
    <property type="project" value="InterPro"/>
</dbReference>
<dbReference type="GO" id="GO:0003700">
    <property type="term" value="F:DNA-binding transcription factor activity"/>
    <property type="evidence" value="ECO:0007669"/>
    <property type="project" value="InterPro"/>
</dbReference>
<keyword evidence="13" id="KW-0812">Transmembrane</keyword>
<proteinExistence type="predicted"/>
<dbReference type="SMART" id="SM00387">
    <property type="entry name" value="HATPase_c"/>
    <property type="match status" value="1"/>
</dbReference>
<evidence type="ECO:0000256" key="6">
    <source>
        <dbReference type="ARBA" id="ARBA00022777"/>
    </source>
</evidence>
<dbReference type="PROSITE" id="PS50109">
    <property type="entry name" value="HIS_KIN"/>
    <property type="match status" value="1"/>
</dbReference>
<dbReference type="FunFam" id="3.30.565.10:FF:000037">
    <property type="entry name" value="Hybrid sensor histidine kinase/response regulator"/>
    <property type="match status" value="1"/>
</dbReference>
<evidence type="ECO:0000259" key="14">
    <source>
        <dbReference type="PROSITE" id="PS01124"/>
    </source>
</evidence>
<dbReference type="RefSeq" id="WP_026812804.1">
    <property type="nucleotide sequence ID" value="NZ_BMWP01000008.1"/>
</dbReference>
<evidence type="ECO:0000256" key="11">
    <source>
        <dbReference type="ARBA" id="ARBA00023163"/>
    </source>
</evidence>
<evidence type="ECO:0000256" key="7">
    <source>
        <dbReference type="ARBA" id="ARBA00022840"/>
    </source>
</evidence>
<dbReference type="GO" id="GO:0005524">
    <property type="term" value="F:ATP binding"/>
    <property type="evidence" value="ECO:0007669"/>
    <property type="project" value="UniProtKB-KW"/>
</dbReference>
<feature type="domain" description="HTH araC/xylS-type" evidence="14">
    <location>
        <begin position="1265"/>
        <end position="1364"/>
    </location>
</feature>
<reference evidence="17" key="1">
    <citation type="journal article" date="2014" name="Int. J. Syst. Evol. Microbiol.">
        <title>Complete genome sequence of Corynebacterium casei LMG S-19264T (=DSM 44701T), isolated from a smear-ripened cheese.</title>
        <authorList>
            <consortium name="US DOE Joint Genome Institute (JGI-PGF)"/>
            <person name="Walter F."/>
            <person name="Albersmeier A."/>
            <person name="Kalinowski J."/>
            <person name="Ruckert C."/>
        </authorList>
    </citation>
    <scope>NUCLEOTIDE SEQUENCE</scope>
    <source>
        <strain evidence="17">KCTC 12113</strain>
    </source>
</reference>
<feature type="transmembrane region" description="Helical" evidence="13">
    <location>
        <begin position="809"/>
        <end position="829"/>
    </location>
</feature>
<gene>
    <name evidence="17" type="ORF">GCM10007383_14810</name>
</gene>
<dbReference type="Pfam" id="PF07495">
    <property type="entry name" value="Y_Y_Y"/>
    <property type="match status" value="1"/>
</dbReference>
<dbReference type="Gene3D" id="1.10.287.130">
    <property type="match status" value="1"/>
</dbReference>
<organism evidence="17 18">
    <name type="scientific">Arenibacter certesii</name>
    <dbReference type="NCBI Taxonomy" id="228955"/>
    <lineage>
        <taxon>Bacteria</taxon>
        <taxon>Pseudomonadati</taxon>
        <taxon>Bacteroidota</taxon>
        <taxon>Flavobacteriia</taxon>
        <taxon>Flavobacteriales</taxon>
        <taxon>Flavobacteriaceae</taxon>
        <taxon>Arenibacter</taxon>
    </lineage>
</organism>
<evidence type="ECO:0000259" key="16">
    <source>
        <dbReference type="PROSITE" id="PS50110"/>
    </source>
</evidence>
<dbReference type="InterPro" id="IPR011110">
    <property type="entry name" value="Reg_prop"/>
</dbReference>
<dbReference type="SUPFAM" id="SSF46689">
    <property type="entry name" value="Homeodomain-like"/>
    <property type="match status" value="1"/>
</dbReference>
<dbReference type="PROSITE" id="PS01124">
    <property type="entry name" value="HTH_ARAC_FAMILY_2"/>
    <property type="match status" value="1"/>
</dbReference>
<evidence type="ECO:0000256" key="2">
    <source>
        <dbReference type="ARBA" id="ARBA00012438"/>
    </source>
</evidence>